<dbReference type="RefSeq" id="WP_220206692.1">
    <property type="nucleotide sequence ID" value="NZ_BNJK01000001.1"/>
</dbReference>
<evidence type="ECO:0000256" key="5">
    <source>
        <dbReference type="ARBA" id="ARBA00022490"/>
    </source>
</evidence>
<gene>
    <name evidence="18" type="primary">murB_2</name>
    <name evidence="16" type="synonym">murB</name>
    <name evidence="18" type="ORF">KSF_060910</name>
</gene>
<dbReference type="SUPFAM" id="SSF56176">
    <property type="entry name" value="FAD-binding/transporter-associated domain-like"/>
    <property type="match status" value="1"/>
</dbReference>
<dbReference type="InterPro" id="IPR016167">
    <property type="entry name" value="FAD-bd_PCMH_sub1"/>
</dbReference>
<proteinExistence type="inferred from homology"/>
<evidence type="ECO:0000256" key="16">
    <source>
        <dbReference type="HAMAP-Rule" id="MF_00037"/>
    </source>
</evidence>
<keyword evidence="14 16" id="KW-0961">Cell wall biogenesis/degradation</keyword>
<dbReference type="InterPro" id="IPR003170">
    <property type="entry name" value="MurB"/>
</dbReference>
<dbReference type="PANTHER" id="PTHR21071">
    <property type="entry name" value="UDP-N-ACETYLENOLPYRUVOYLGLUCOSAMINE REDUCTASE"/>
    <property type="match status" value="1"/>
</dbReference>
<keyword evidence="8 16" id="KW-0274">FAD</keyword>
<dbReference type="Gene3D" id="3.90.78.10">
    <property type="entry name" value="UDP-N-acetylenolpyruvoylglucosamine reductase, C-terminal domain"/>
    <property type="match status" value="1"/>
</dbReference>
<dbReference type="Pfam" id="PF02873">
    <property type="entry name" value="MurB_C"/>
    <property type="match status" value="1"/>
</dbReference>
<dbReference type="InterPro" id="IPR006094">
    <property type="entry name" value="Oxid_FAD_bind_N"/>
</dbReference>
<comment type="cofactor">
    <cofactor evidence="1 16">
        <name>FAD</name>
        <dbReference type="ChEBI" id="CHEBI:57692"/>
    </cofactor>
</comment>
<protein>
    <recommendedName>
        <fullName evidence="16">UDP-N-acetylenolpyruvoylglucosamine reductase</fullName>
        <ecNumber evidence="16">1.3.1.98</ecNumber>
    </recommendedName>
    <alternativeName>
        <fullName evidence="16">UDP-N-acetylmuramate dehydrogenase</fullName>
    </alternativeName>
</protein>
<dbReference type="PROSITE" id="PS51387">
    <property type="entry name" value="FAD_PCMH"/>
    <property type="match status" value="1"/>
</dbReference>
<dbReference type="UniPathway" id="UPA00219"/>
<evidence type="ECO:0000313" key="19">
    <source>
        <dbReference type="Proteomes" id="UP000597444"/>
    </source>
</evidence>
<dbReference type="Gene3D" id="3.30.43.10">
    <property type="entry name" value="Uridine Diphospho-n-acetylenolpyruvylglucosamine Reductase, domain 2"/>
    <property type="match status" value="1"/>
</dbReference>
<sequence>MAFNQDEAYALLHTHFRDRVRRNEPLAQYSPLGIGGPADLWILLNSMEELVQLVNTCAEEHYPVLIIGNGSNVLFSDAGVRGIVAKVATHSYTVENLGNGRGLLIADAGITWPRLAYELAELGWGGLEFGADIPGTLGGGIVSNAGAHNEDVGQHLQWLEVLDARGANADGEDTIAYPMVRRYEHDELDLSNRHSRFRVQRCASFDEDGHLMPSLHTMIEPGEIILRLALTLYRDDPEHLHRRLKQYTTMHEQLRPCHAGPLFKNPFGQDVSHLIERAGMRGRVLGNVQVSSADANYLVNLGSAHATDVIALLTLIHRRVLEQMHIDLAVDLELQGDWEAMGDREQFVGTVENA</sequence>
<evidence type="ECO:0000256" key="9">
    <source>
        <dbReference type="ARBA" id="ARBA00022857"/>
    </source>
</evidence>
<dbReference type="GO" id="GO:0008762">
    <property type="term" value="F:UDP-N-acetylmuramate dehydrogenase activity"/>
    <property type="evidence" value="ECO:0007669"/>
    <property type="project" value="UniProtKB-UniRule"/>
</dbReference>
<evidence type="ECO:0000256" key="15">
    <source>
        <dbReference type="ARBA" id="ARBA00048914"/>
    </source>
</evidence>
<evidence type="ECO:0000256" key="14">
    <source>
        <dbReference type="ARBA" id="ARBA00023316"/>
    </source>
</evidence>
<dbReference type="EMBL" id="BNJK01000001">
    <property type="protein sequence ID" value="GHO96043.1"/>
    <property type="molecule type" value="Genomic_DNA"/>
</dbReference>
<organism evidence="18 19">
    <name type="scientific">Reticulibacter mediterranei</name>
    <dbReference type="NCBI Taxonomy" id="2778369"/>
    <lineage>
        <taxon>Bacteria</taxon>
        <taxon>Bacillati</taxon>
        <taxon>Chloroflexota</taxon>
        <taxon>Ktedonobacteria</taxon>
        <taxon>Ktedonobacterales</taxon>
        <taxon>Reticulibacteraceae</taxon>
        <taxon>Reticulibacter</taxon>
    </lineage>
</organism>
<dbReference type="Proteomes" id="UP000597444">
    <property type="component" value="Unassembled WGS sequence"/>
</dbReference>
<dbReference type="AlphaFoldDB" id="A0A8J3IP96"/>
<accession>A0A8J3IP96</accession>
<dbReference type="InterPro" id="IPR016169">
    <property type="entry name" value="FAD-bd_PCMH_sub2"/>
</dbReference>
<keyword evidence="10 16" id="KW-0133">Cell shape</keyword>
<evidence type="ECO:0000256" key="10">
    <source>
        <dbReference type="ARBA" id="ARBA00022960"/>
    </source>
</evidence>
<evidence type="ECO:0000256" key="12">
    <source>
        <dbReference type="ARBA" id="ARBA00023002"/>
    </source>
</evidence>
<evidence type="ECO:0000256" key="8">
    <source>
        <dbReference type="ARBA" id="ARBA00022827"/>
    </source>
</evidence>
<comment type="pathway">
    <text evidence="4 16">Cell wall biogenesis; peptidoglycan biosynthesis.</text>
</comment>
<reference evidence="18" key="1">
    <citation type="submission" date="2020-10" db="EMBL/GenBank/DDBJ databases">
        <title>Taxonomic study of unclassified bacteria belonging to the class Ktedonobacteria.</title>
        <authorList>
            <person name="Yabe S."/>
            <person name="Wang C.M."/>
            <person name="Zheng Y."/>
            <person name="Sakai Y."/>
            <person name="Cavaletti L."/>
            <person name="Monciardini P."/>
            <person name="Donadio S."/>
        </authorList>
    </citation>
    <scope>NUCLEOTIDE SEQUENCE</scope>
    <source>
        <strain evidence="18">ID150040</strain>
    </source>
</reference>
<keyword evidence="9 16" id="KW-0521">NADP</keyword>
<comment type="function">
    <text evidence="2 16">Cell wall formation.</text>
</comment>
<dbReference type="EC" id="1.3.1.98" evidence="16"/>
<dbReference type="GO" id="GO:0071949">
    <property type="term" value="F:FAD binding"/>
    <property type="evidence" value="ECO:0007669"/>
    <property type="project" value="InterPro"/>
</dbReference>
<keyword evidence="6 16" id="KW-0132">Cell division</keyword>
<evidence type="ECO:0000256" key="11">
    <source>
        <dbReference type="ARBA" id="ARBA00022984"/>
    </source>
</evidence>
<dbReference type="InterPro" id="IPR036635">
    <property type="entry name" value="MurB_C_sf"/>
</dbReference>
<evidence type="ECO:0000256" key="7">
    <source>
        <dbReference type="ARBA" id="ARBA00022630"/>
    </source>
</evidence>
<dbReference type="GO" id="GO:0009252">
    <property type="term" value="P:peptidoglycan biosynthetic process"/>
    <property type="evidence" value="ECO:0007669"/>
    <property type="project" value="UniProtKB-UniRule"/>
</dbReference>
<dbReference type="PANTHER" id="PTHR21071:SF4">
    <property type="entry name" value="UDP-N-ACETYLENOLPYRUVOYLGLUCOSAMINE REDUCTASE"/>
    <property type="match status" value="1"/>
</dbReference>
<dbReference type="SUPFAM" id="SSF56194">
    <property type="entry name" value="Uridine diphospho-N-Acetylenolpyruvylglucosamine reductase, MurB, C-terminal domain"/>
    <property type="match status" value="1"/>
</dbReference>
<evidence type="ECO:0000259" key="17">
    <source>
        <dbReference type="PROSITE" id="PS51387"/>
    </source>
</evidence>
<keyword evidence="12 16" id="KW-0560">Oxidoreductase</keyword>
<dbReference type="Pfam" id="PF01565">
    <property type="entry name" value="FAD_binding_4"/>
    <property type="match status" value="1"/>
</dbReference>
<dbReference type="InterPro" id="IPR016166">
    <property type="entry name" value="FAD-bd_PCMH"/>
</dbReference>
<dbReference type="InterPro" id="IPR011601">
    <property type="entry name" value="MurB_C"/>
</dbReference>
<keyword evidence="7 16" id="KW-0285">Flavoprotein</keyword>
<comment type="caution">
    <text evidence="16">Lacks conserved residue(s) required for the propagation of feature annotation.</text>
</comment>
<dbReference type="GO" id="GO:0051301">
    <property type="term" value="P:cell division"/>
    <property type="evidence" value="ECO:0007669"/>
    <property type="project" value="UniProtKB-KW"/>
</dbReference>
<evidence type="ECO:0000256" key="1">
    <source>
        <dbReference type="ARBA" id="ARBA00001974"/>
    </source>
</evidence>
<keyword evidence="13 16" id="KW-0131">Cell cycle</keyword>
<feature type="active site" evidence="16">
    <location>
        <position position="193"/>
    </location>
</feature>
<name>A0A8J3IP96_9CHLR</name>
<evidence type="ECO:0000313" key="18">
    <source>
        <dbReference type="EMBL" id="GHO96043.1"/>
    </source>
</evidence>
<comment type="similarity">
    <text evidence="16">Belongs to the MurB family.</text>
</comment>
<comment type="caution">
    <text evidence="18">The sequence shown here is derived from an EMBL/GenBank/DDBJ whole genome shotgun (WGS) entry which is preliminary data.</text>
</comment>
<dbReference type="HAMAP" id="MF_00037">
    <property type="entry name" value="MurB"/>
    <property type="match status" value="1"/>
</dbReference>
<comment type="subcellular location">
    <subcellularLocation>
        <location evidence="3 16">Cytoplasm</location>
    </subcellularLocation>
</comment>
<dbReference type="InterPro" id="IPR036318">
    <property type="entry name" value="FAD-bd_PCMH-like_sf"/>
</dbReference>
<comment type="catalytic activity">
    <reaction evidence="15 16">
        <text>UDP-N-acetyl-alpha-D-muramate + NADP(+) = UDP-N-acetyl-3-O-(1-carboxyvinyl)-alpha-D-glucosamine + NADPH + H(+)</text>
        <dbReference type="Rhea" id="RHEA:12248"/>
        <dbReference type="ChEBI" id="CHEBI:15378"/>
        <dbReference type="ChEBI" id="CHEBI:57783"/>
        <dbReference type="ChEBI" id="CHEBI:58349"/>
        <dbReference type="ChEBI" id="CHEBI:68483"/>
        <dbReference type="ChEBI" id="CHEBI:70757"/>
        <dbReference type="EC" id="1.3.1.98"/>
    </reaction>
</comment>
<dbReference type="GO" id="GO:0005829">
    <property type="term" value="C:cytosol"/>
    <property type="evidence" value="ECO:0007669"/>
    <property type="project" value="TreeGrafter"/>
</dbReference>
<dbReference type="GO" id="GO:0008360">
    <property type="term" value="P:regulation of cell shape"/>
    <property type="evidence" value="ECO:0007669"/>
    <property type="project" value="UniProtKB-KW"/>
</dbReference>
<keyword evidence="5 16" id="KW-0963">Cytoplasm</keyword>
<evidence type="ECO:0000256" key="13">
    <source>
        <dbReference type="ARBA" id="ARBA00023306"/>
    </source>
</evidence>
<evidence type="ECO:0000256" key="2">
    <source>
        <dbReference type="ARBA" id="ARBA00003921"/>
    </source>
</evidence>
<evidence type="ECO:0000256" key="6">
    <source>
        <dbReference type="ARBA" id="ARBA00022618"/>
    </source>
</evidence>
<keyword evidence="19" id="KW-1185">Reference proteome</keyword>
<dbReference type="Gene3D" id="3.30.465.10">
    <property type="match status" value="1"/>
</dbReference>
<keyword evidence="11 16" id="KW-0573">Peptidoglycan synthesis</keyword>
<evidence type="ECO:0000256" key="3">
    <source>
        <dbReference type="ARBA" id="ARBA00004496"/>
    </source>
</evidence>
<feature type="domain" description="FAD-binding PCMH-type" evidence="17">
    <location>
        <begin position="34"/>
        <end position="235"/>
    </location>
</feature>
<evidence type="ECO:0000256" key="4">
    <source>
        <dbReference type="ARBA" id="ARBA00004752"/>
    </source>
</evidence>
<dbReference type="GO" id="GO:0071555">
    <property type="term" value="P:cell wall organization"/>
    <property type="evidence" value="ECO:0007669"/>
    <property type="project" value="UniProtKB-KW"/>
</dbReference>